<reference evidence="2 3" key="1">
    <citation type="journal article" date="2016" name="Nat. Commun.">
        <title>Thousands of microbial genomes shed light on interconnected biogeochemical processes in an aquifer system.</title>
        <authorList>
            <person name="Anantharaman K."/>
            <person name="Brown C.T."/>
            <person name="Hug L.A."/>
            <person name="Sharon I."/>
            <person name="Castelle C.J."/>
            <person name="Probst A.J."/>
            <person name="Thomas B.C."/>
            <person name="Singh A."/>
            <person name="Wilkins M.J."/>
            <person name="Karaoz U."/>
            <person name="Brodie E.L."/>
            <person name="Williams K.H."/>
            <person name="Hubbard S.S."/>
            <person name="Banfield J.F."/>
        </authorList>
    </citation>
    <scope>NUCLEOTIDE SEQUENCE [LARGE SCALE GENOMIC DNA]</scope>
</reference>
<dbReference type="InterPro" id="IPR007497">
    <property type="entry name" value="SIMPL/DUF541"/>
</dbReference>
<dbReference type="PANTHER" id="PTHR34387:SF1">
    <property type="entry name" value="PERIPLASMIC IMMUNOGENIC PROTEIN"/>
    <property type="match status" value="1"/>
</dbReference>
<evidence type="ECO:0000313" key="2">
    <source>
        <dbReference type="EMBL" id="OGZ75938.1"/>
    </source>
</evidence>
<name>A0A1G2IP30_9BACT</name>
<evidence type="ECO:0008006" key="4">
    <source>
        <dbReference type="Google" id="ProtNLM"/>
    </source>
</evidence>
<protein>
    <recommendedName>
        <fullName evidence="4">26 kDa periplasmic immunogenic protein</fullName>
    </recommendedName>
</protein>
<dbReference type="PANTHER" id="PTHR34387">
    <property type="entry name" value="SLR1258 PROTEIN"/>
    <property type="match status" value="1"/>
</dbReference>
<evidence type="ECO:0000256" key="1">
    <source>
        <dbReference type="SAM" id="Phobius"/>
    </source>
</evidence>
<gene>
    <name evidence="2" type="ORF">A3G45_02360</name>
</gene>
<dbReference type="Proteomes" id="UP000178632">
    <property type="component" value="Unassembled WGS sequence"/>
</dbReference>
<proteinExistence type="predicted"/>
<feature type="transmembrane region" description="Helical" evidence="1">
    <location>
        <begin position="12"/>
        <end position="33"/>
    </location>
</feature>
<dbReference type="Pfam" id="PF04402">
    <property type="entry name" value="SIMPL"/>
    <property type="match status" value="1"/>
</dbReference>
<organism evidence="2 3">
    <name type="scientific">Candidatus Staskawiczbacteria bacterium RIFCSPLOWO2_12_FULL_37_15</name>
    <dbReference type="NCBI Taxonomy" id="1802218"/>
    <lineage>
        <taxon>Bacteria</taxon>
        <taxon>Candidatus Staskawicziibacteriota</taxon>
    </lineage>
</organism>
<keyword evidence="1" id="KW-0472">Membrane</keyword>
<keyword evidence="1" id="KW-0812">Transmembrane</keyword>
<sequence>MEEQTIKFLNKIFTLAVVLVLAVLVYFVGQMIYQFKVLDNQIMNQISVSGEGKVYAKPDVAVVDLGVTTQGNTTADVIKINTDKMNAVIQAIKDSDVDEKDITSTTYNLSPLYNYTEAVGRVFEGYTLDQNIEVKIRDFTKIGDILSMATAKGANLANDLQFTIDNPEQFKDEARAKAIEQAKANAQNLAKSSGIKLGKLINVYENYNSYPMMYNSKAIRLGDGVAESAPVPTIQPGQQEVNITINLTYQVR</sequence>
<dbReference type="GO" id="GO:0006974">
    <property type="term" value="P:DNA damage response"/>
    <property type="evidence" value="ECO:0007669"/>
    <property type="project" value="TreeGrafter"/>
</dbReference>
<dbReference type="AlphaFoldDB" id="A0A1G2IP30"/>
<comment type="caution">
    <text evidence="2">The sequence shown here is derived from an EMBL/GenBank/DDBJ whole genome shotgun (WGS) entry which is preliminary data.</text>
</comment>
<dbReference type="Gene3D" id="3.30.110.170">
    <property type="entry name" value="Protein of unknown function (DUF541), domain 1"/>
    <property type="match status" value="1"/>
</dbReference>
<accession>A0A1G2IP30</accession>
<keyword evidence="1" id="KW-1133">Transmembrane helix</keyword>
<dbReference type="Gene3D" id="3.30.70.2970">
    <property type="entry name" value="Protein of unknown function (DUF541), domain 2"/>
    <property type="match status" value="1"/>
</dbReference>
<evidence type="ECO:0000313" key="3">
    <source>
        <dbReference type="Proteomes" id="UP000178632"/>
    </source>
</evidence>
<dbReference type="EMBL" id="MHPE01000042">
    <property type="protein sequence ID" value="OGZ75938.1"/>
    <property type="molecule type" value="Genomic_DNA"/>
</dbReference>
<dbReference type="InterPro" id="IPR052022">
    <property type="entry name" value="26kDa_periplasmic_antigen"/>
</dbReference>